<organism evidence="2 3">
    <name type="scientific">Clohesyomyces aquaticus</name>
    <dbReference type="NCBI Taxonomy" id="1231657"/>
    <lineage>
        <taxon>Eukaryota</taxon>
        <taxon>Fungi</taxon>
        <taxon>Dikarya</taxon>
        <taxon>Ascomycota</taxon>
        <taxon>Pezizomycotina</taxon>
        <taxon>Dothideomycetes</taxon>
        <taxon>Pleosporomycetidae</taxon>
        <taxon>Pleosporales</taxon>
        <taxon>Lindgomycetaceae</taxon>
        <taxon>Clohesyomyces</taxon>
    </lineage>
</organism>
<evidence type="ECO:0000313" key="3">
    <source>
        <dbReference type="Proteomes" id="UP000193144"/>
    </source>
</evidence>
<gene>
    <name evidence="2" type="ORF">BCR34DRAFT_579657</name>
</gene>
<dbReference type="AlphaFoldDB" id="A0A1Y1YAH8"/>
<feature type="signal peptide" evidence="1">
    <location>
        <begin position="1"/>
        <end position="22"/>
    </location>
</feature>
<keyword evidence="3" id="KW-1185">Reference proteome</keyword>
<proteinExistence type="predicted"/>
<keyword evidence="1" id="KW-0732">Signal</keyword>
<dbReference type="OrthoDB" id="3917128at2759"/>
<evidence type="ECO:0000313" key="2">
    <source>
        <dbReference type="EMBL" id="ORX94963.1"/>
    </source>
</evidence>
<evidence type="ECO:0000256" key="1">
    <source>
        <dbReference type="SAM" id="SignalP"/>
    </source>
</evidence>
<feature type="non-terminal residue" evidence="2">
    <location>
        <position position="107"/>
    </location>
</feature>
<protein>
    <submittedName>
        <fullName evidence="2">Uncharacterized protein</fullName>
    </submittedName>
</protein>
<comment type="caution">
    <text evidence="2">The sequence shown here is derived from an EMBL/GenBank/DDBJ whole genome shotgun (WGS) entry which is preliminary data.</text>
</comment>
<dbReference type="Proteomes" id="UP000193144">
    <property type="component" value="Unassembled WGS sequence"/>
</dbReference>
<reference evidence="2 3" key="1">
    <citation type="submission" date="2016-07" db="EMBL/GenBank/DDBJ databases">
        <title>Pervasive Adenine N6-methylation of Active Genes in Fungi.</title>
        <authorList>
            <consortium name="DOE Joint Genome Institute"/>
            <person name="Mondo S.J."/>
            <person name="Dannebaum R.O."/>
            <person name="Kuo R.C."/>
            <person name="Labutti K."/>
            <person name="Haridas S."/>
            <person name="Kuo A."/>
            <person name="Salamov A."/>
            <person name="Ahrendt S.R."/>
            <person name="Lipzen A."/>
            <person name="Sullivan W."/>
            <person name="Andreopoulos W.B."/>
            <person name="Clum A."/>
            <person name="Lindquist E."/>
            <person name="Daum C."/>
            <person name="Ramamoorthy G.K."/>
            <person name="Gryganskyi A."/>
            <person name="Culley D."/>
            <person name="Magnuson J.K."/>
            <person name="James T.Y."/>
            <person name="O'Malley M.A."/>
            <person name="Stajich J.E."/>
            <person name="Spatafora J.W."/>
            <person name="Visel A."/>
            <person name="Grigoriev I.V."/>
        </authorList>
    </citation>
    <scope>NUCLEOTIDE SEQUENCE [LARGE SCALE GENOMIC DNA]</scope>
    <source>
        <strain evidence="2 3">CBS 115471</strain>
    </source>
</reference>
<accession>A0A1Y1YAH8</accession>
<name>A0A1Y1YAH8_9PLEO</name>
<dbReference type="EMBL" id="MCFA01000294">
    <property type="protein sequence ID" value="ORX94963.1"/>
    <property type="molecule type" value="Genomic_DNA"/>
</dbReference>
<feature type="chain" id="PRO_5012530813" evidence="1">
    <location>
        <begin position="23"/>
        <end position="107"/>
    </location>
</feature>
<sequence length="107" mass="11249">MRSFRWTFLLAAFLSAATATNASQPKGSRPCLPPLGAGNPDCQGPLEEITAIIPGVFYVARLPCIGCATAENSSGAEVEPAHEESSLVRLRGFPKPAGRFIPVHLGS</sequence>